<protein>
    <submittedName>
        <fullName evidence="2">Uncharacterized protein</fullName>
    </submittedName>
</protein>
<dbReference type="AlphaFoldDB" id="A0A494TAM2"/>
<evidence type="ECO:0000256" key="1">
    <source>
        <dbReference type="SAM" id="MobiDB-lite"/>
    </source>
</evidence>
<proteinExistence type="predicted"/>
<sequence>MILKRLALLLESPFLPVQEVIAREVGCDQPFVSRAANRRLIRITDRVTHLRRYAVMRVRAERVAHHASEAGDRWRGAKDANKASTSDPRARSTIEERADQEVVGDYASEAVNGIHMYLADGYDARLIVEQIAVLRRAQQIRRPGSPHSSLGRTTMDLSR</sequence>
<feature type="region of interest" description="Disordered" evidence="1">
    <location>
        <begin position="139"/>
        <end position="159"/>
    </location>
</feature>
<name>A0A494TAM2_SPHPE</name>
<dbReference type="OrthoDB" id="9868125at2"/>
<dbReference type="Proteomes" id="UP000276254">
    <property type="component" value="Chromosome"/>
</dbReference>
<dbReference type="EMBL" id="CP032829">
    <property type="protein sequence ID" value="AYJ86387.1"/>
    <property type="molecule type" value="Genomic_DNA"/>
</dbReference>
<feature type="region of interest" description="Disordered" evidence="1">
    <location>
        <begin position="69"/>
        <end position="95"/>
    </location>
</feature>
<feature type="compositionally biased region" description="Basic and acidic residues" evidence="1">
    <location>
        <begin position="69"/>
        <end position="81"/>
    </location>
</feature>
<gene>
    <name evidence="2" type="ORF">D3Y57_10960</name>
</gene>
<reference evidence="2 3" key="1">
    <citation type="submission" date="2018-09" db="EMBL/GenBank/DDBJ databases">
        <title>Sphingomonas peninsula sp. nov., isolated from fildes peninsula, Antarctic soil.</title>
        <authorList>
            <person name="Yingchao G."/>
        </authorList>
    </citation>
    <scope>NUCLEOTIDE SEQUENCE [LARGE SCALE GENOMIC DNA]</scope>
    <source>
        <strain evidence="2 3">YZ-8</strain>
    </source>
</reference>
<feature type="compositionally biased region" description="Polar residues" evidence="1">
    <location>
        <begin position="146"/>
        <end position="159"/>
    </location>
</feature>
<dbReference type="KEGG" id="spha:D3Y57_10960"/>
<evidence type="ECO:0000313" key="3">
    <source>
        <dbReference type="Proteomes" id="UP000276254"/>
    </source>
</evidence>
<keyword evidence="3" id="KW-1185">Reference proteome</keyword>
<evidence type="ECO:0000313" key="2">
    <source>
        <dbReference type="EMBL" id="AYJ86387.1"/>
    </source>
</evidence>
<accession>A0A494TAM2</accession>
<organism evidence="2 3">
    <name type="scientific">Sphingomonas paeninsulae</name>
    <dbReference type="NCBI Taxonomy" id="2319844"/>
    <lineage>
        <taxon>Bacteria</taxon>
        <taxon>Pseudomonadati</taxon>
        <taxon>Pseudomonadota</taxon>
        <taxon>Alphaproteobacteria</taxon>
        <taxon>Sphingomonadales</taxon>
        <taxon>Sphingomonadaceae</taxon>
        <taxon>Sphingomonas</taxon>
    </lineage>
</organism>